<dbReference type="InterPro" id="IPR052157">
    <property type="entry name" value="BCAA_transport_permease"/>
</dbReference>
<keyword evidence="2" id="KW-0813">Transport</keyword>
<protein>
    <submittedName>
        <fullName evidence="11">Branched-chain amino acid ABC transporter permease</fullName>
    </submittedName>
</protein>
<keyword evidence="4" id="KW-0997">Cell inner membrane</keyword>
<evidence type="ECO:0000256" key="3">
    <source>
        <dbReference type="ARBA" id="ARBA00022475"/>
    </source>
</evidence>
<comment type="subcellular location">
    <subcellularLocation>
        <location evidence="1">Cell membrane</location>
        <topology evidence="1">Multi-pass membrane protein</topology>
    </subcellularLocation>
</comment>
<accession>A0A1Y5F9A1</accession>
<dbReference type="InterPro" id="IPR001851">
    <property type="entry name" value="ABC_transp_permease"/>
</dbReference>
<feature type="transmembrane region" description="Helical" evidence="10">
    <location>
        <begin position="20"/>
        <end position="38"/>
    </location>
</feature>
<name>A0A1Y5F9A1_9BACT</name>
<dbReference type="PANTHER" id="PTHR11795">
    <property type="entry name" value="BRANCHED-CHAIN AMINO ACID TRANSPORT SYSTEM PERMEASE PROTEIN LIVH"/>
    <property type="match status" value="1"/>
</dbReference>
<feature type="transmembrane region" description="Helical" evidence="10">
    <location>
        <begin position="98"/>
        <end position="118"/>
    </location>
</feature>
<dbReference type="GO" id="GO:0005886">
    <property type="term" value="C:plasma membrane"/>
    <property type="evidence" value="ECO:0007669"/>
    <property type="project" value="UniProtKB-SubCell"/>
</dbReference>
<evidence type="ECO:0000256" key="9">
    <source>
        <dbReference type="ARBA" id="ARBA00037998"/>
    </source>
</evidence>
<feature type="transmembrane region" description="Helical" evidence="10">
    <location>
        <begin position="45"/>
        <end position="63"/>
    </location>
</feature>
<evidence type="ECO:0000256" key="7">
    <source>
        <dbReference type="ARBA" id="ARBA00022989"/>
    </source>
</evidence>
<dbReference type="GO" id="GO:0015190">
    <property type="term" value="F:L-leucine transmembrane transporter activity"/>
    <property type="evidence" value="ECO:0007669"/>
    <property type="project" value="TreeGrafter"/>
</dbReference>
<comment type="similarity">
    <text evidence="9">Belongs to the binding-protein-dependent transport system permease family. LivHM subfamily.</text>
</comment>
<evidence type="ECO:0000256" key="4">
    <source>
        <dbReference type="ARBA" id="ARBA00022519"/>
    </source>
</evidence>
<proteinExistence type="inferred from homology"/>
<dbReference type="InterPro" id="IPR037294">
    <property type="entry name" value="ABC_BtuC-like"/>
</dbReference>
<dbReference type="GO" id="GO:0005304">
    <property type="term" value="F:L-valine transmembrane transporter activity"/>
    <property type="evidence" value="ECO:0007669"/>
    <property type="project" value="TreeGrafter"/>
</dbReference>
<feature type="transmembrane region" description="Helical" evidence="10">
    <location>
        <begin position="138"/>
        <end position="161"/>
    </location>
</feature>
<evidence type="ECO:0000256" key="5">
    <source>
        <dbReference type="ARBA" id="ARBA00022692"/>
    </source>
</evidence>
<dbReference type="EMBL" id="MAAO01000011">
    <property type="protein sequence ID" value="OUR94238.1"/>
    <property type="molecule type" value="Genomic_DNA"/>
</dbReference>
<comment type="caution">
    <text evidence="11">The sequence shown here is derived from an EMBL/GenBank/DDBJ whole genome shotgun (WGS) entry which is preliminary data.</text>
</comment>
<dbReference type="GO" id="GO:0015188">
    <property type="term" value="F:L-isoleucine transmembrane transporter activity"/>
    <property type="evidence" value="ECO:0007669"/>
    <property type="project" value="TreeGrafter"/>
</dbReference>
<feature type="transmembrane region" description="Helical" evidence="10">
    <location>
        <begin position="190"/>
        <end position="213"/>
    </location>
</feature>
<dbReference type="GO" id="GO:0015808">
    <property type="term" value="P:L-alanine transport"/>
    <property type="evidence" value="ECO:0007669"/>
    <property type="project" value="TreeGrafter"/>
</dbReference>
<evidence type="ECO:0000256" key="1">
    <source>
        <dbReference type="ARBA" id="ARBA00004651"/>
    </source>
</evidence>
<evidence type="ECO:0000256" key="6">
    <source>
        <dbReference type="ARBA" id="ARBA00022970"/>
    </source>
</evidence>
<keyword evidence="5 10" id="KW-0812">Transmembrane</keyword>
<evidence type="ECO:0000256" key="10">
    <source>
        <dbReference type="SAM" id="Phobius"/>
    </source>
</evidence>
<sequence>MYFFWDLGQYLINGLTQGSIYALVALGYTMVYGIIKLINFAHGEFYMIGAFIGYYIILAGVPLYLAFPIAMLGSGLIAVIIERLVYRPIRHAGRIPALITALGISLFFQYLGQMLIGADPKAFPAAIEEKTYIFGEIMITNIQVIILVATFVLMVVLWWLVNHTRIGKAMRATSYNHDAAELMGIDTNKIISFTFFIGAALAGAAGVLVGMYYTTVEPMMGLIPGLKAFIAAVLGGIGIIPGAVLGGLTLGVAENLVVGFWVSTYRDAVAFAILIIILLIKPAGILGKNRKEKV</sequence>
<dbReference type="PANTHER" id="PTHR11795:SF371">
    <property type="entry name" value="HIGH-AFFINITY BRANCHED-CHAIN AMINO ACID TRANSPORT SYSTEM PERMEASE PROTEIN LIVH"/>
    <property type="match status" value="1"/>
</dbReference>
<evidence type="ECO:0000313" key="12">
    <source>
        <dbReference type="Proteomes" id="UP000196531"/>
    </source>
</evidence>
<keyword evidence="7 10" id="KW-1133">Transmembrane helix</keyword>
<keyword evidence="3" id="KW-1003">Cell membrane</keyword>
<organism evidence="11 12">
    <name type="scientific">Halobacteriovorax marinus</name>
    <dbReference type="NCBI Taxonomy" id="97084"/>
    <lineage>
        <taxon>Bacteria</taxon>
        <taxon>Pseudomonadati</taxon>
        <taxon>Bdellovibrionota</taxon>
        <taxon>Bacteriovoracia</taxon>
        <taxon>Bacteriovoracales</taxon>
        <taxon>Halobacteriovoraceae</taxon>
        <taxon>Halobacteriovorax</taxon>
    </lineage>
</organism>
<gene>
    <name evidence="11" type="ORF">A9Q84_17775</name>
</gene>
<dbReference type="Gene3D" id="1.10.3470.10">
    <property type="entry name" value="ABC transporter involved in vitamin B12 uptake, BtuC"/>
    <property type="match status" value="1"/>
</dbReference>
<dbReference type="Proteomes" id="UP000196531">
    <property type="component" value="Unassembled WGS sequence"/>
</dbReference>
<feature type="transmembrane region" description="Helical" evidence="10">
    <location>
        <begin position="69"/>
        <end position="86"/>
    </location>
</feature>
<keyword evidence="8 10" id="KW-0472">Membrane</keyword>
<evidence type="ECO:0000256" key="8">
    <source>
        <dbReference type="ARBA" id="ARBA00023136"/>
    </source>
</evidence>
<reference evidence="12" key="1">
    <citation type="journal article" date="2017" name="Proc. Natl. Acad. Sci. U.S.A.">
        <title>Simulation of Deepwater Horizon oil plume reveals substrate specialization within a complex community of hydrocarbon-degraders.</title>
        <authorList>
            <person name="Hu P."/>
            <person name="Dubinsky E.A."/>
            <person name="Probst A.J."/>
            <person name="Wang J."/>
            <person name="Sieber C.M.K."/>
            <person name="Tom L.M."/>
            <person name="Gardinali P."/>
            <person name="Banfield J.F."/>
            <person name="Atlas R.M."/>
            <person name="Andersen G.L."/>
        </authorList>
    </citation>
    <scope>NUCLEOTIDE SEQUENCE [LARGE SCALE GENOMIC DNA]</scope>
</reference>
<dbReference type="AlphaFoldDB" id="A0A1Y5F9A1"/>
<feature type="transmembrane region" description="Helical" evidence="10">
    <location>
        <begin position="268"/>
        <end position="287"/>
    </location>
</feature>
<dbReference type="GO" id="GO:0015192">
    <property type="term" value="F:L-phenylalanine transmembrane transporter activity"/>
    <property type="evidence" value="ECO:0007669"/>
    <property type="project" value="TreeGrafter"/>
</dbReference>
<evidence type="ECO:0000313" key="11">
    <source>
        <dbReference type="EMBL" id="OUR94238.1"/>
    </source>
</evidence>
<evidence type="ECO:0000256" key="2">
    <source>
        <dbReference type="ARBA" id="ARBA00022448"/>
    </source>
</evidence>
<dbReference type="GO" id="GO:0042941">
    <property type="term" value="P:D-alanine transmembrane transport"/>
    <property type="evidence" value="ECO:0007669"/>
    <property type="project" value="TreeGrafter"/>
</dbReference>
<dbReference type="CDD" id="cd06582">
    <property type="entry name" value="TM_PBP1_LivH_like"/>
    <property type="match status" value="1"/>
</dbReference>
<dbReference type="Pfam" id="PF02653">
    <property type="entry name" value="BPD_transp_2"/>
    <property type="match status" value="1"/>
</dbReference>
<keyword evidence="6" id="KW-0029">Amino-acid transport</keyword>
<dbReference type="GO" id="GO:1903806">
    <property type="term" value="P:L-isoleucine import across plasma membrane"/>
    <property type="evidence" value="ECO:0007669"/>
    <property type="project" value="TreeGrafter"/>
</dbReference>